<feature type="transmembrane region" description="Helical" evidence="8">
    <location>
        <begin position="41"/>
        <end position="60"/>
    </location>
</feature>
<sequence length="393" mass="43463">MQLKAPVWLASFFTMFFAVWACFIPFWSLWLSKEGMNASDIGMLLSFGMLARFIGGIVIVPRVKQNSQLIPVSRWLLLISIVAVALMYFKRDLWVLVAVTLLINALLACLIPLGDSMATRWIHKIKLNYGQVRVWGSASFMVMTMVMGVLISNWGEDTIIIAVIITSMLTLFITYIPASPALDDDPDSDQSNQTETKSTSFWQLLQRPSIVKFIVVVALIQGSHAAYYAYSALYWKSIGFSESIIGYLWGAAVIFEMGMMVYGQKLFSRWNPERMLILAAIGCSVRWFITGMSDDLWLIAIAQSLHAVSYAVAHLASIKYIAIATKGSETIALQGLYSALALNLGTALLTFICGYFYTDLGNSVFVIMAVVSAASLLLLLIKPKPVQPPAAQA</sequence>
<feature type="transmembrane region" description="Helical" evidence="8">
    <location>
        <begin position="210"/>
        <end position="232"/>
    </location>
</feature>
<keyword evidence="7 8" id="KW-0472">Membrane</keyword>
<dbReference type="InterPro" id="IPR036259">
    <property type="entry name" value="MFS_trans_sf"/>
</dbReference>
<dbReference type="PANTHER" id="PTHR23522">
    <property type="entry name" value="BLL5896 PROTEIN"/>
    <property type="match status" value="1"/>
</dbReference>
<proteinExistence type="predicted"/>
<dbReference type="NCBIfam" id="NF008346">
    <property type="entry name" value="PRK11128.1"/>
    <property type="match status" value="1"/>
</dbReference>
<organism evidence="10 11">
    <name type="scientific">Alginatibacterium sediminis</name>
    <dbReference type="NCBI Taxonomy" id="2164068"/>
    <lineage>
        <taxon>Bacteria</taxon>
        <taxon>Pseudomonadati</taxon>
        <taxon>Pseudomonadota</taxon>
        <taxon>Gammaproteobacteria</taxon>
        <taxon>Alteromonadales</taxon>
        <taxon>Alteromonadaceae</taxon>
        <taxon>Alginatibacterium</taxon>
    </lineage>
</organism>
<evidence type="ECO:0000256" key="2">
    <source>
        <dbReference type="ARBA" id="ARBA00022448"/>
    </source>
</evidence>
<feature type="transmembrane region" description="Helical" evidence="8">
    <location>
        <begin position="158"/>
        <end position="178"/>
    </location>
</feature>
<keyword evidence="11" id="KW-1185">Reference proteome</keyword>
<dbReference type="PANTHER" id="PTHR23522:SF10">
    <property type="entry name" value="3-PHENYLPROPIONIC ACID TRANSPORTER-RELATED"/>
    <property type="match status" value="1"/>
</dbReference>
<evidence type="ECO:0000256" key="5">
    <source>
        <dbReference type="ARBA" id="ARBA00022692"/>
    </source>
</evidence>
<keyword evidence="2" id="KW-0813">Transport</keyword>
<protein>
    <submittedName>
        <fullName evidence="10">3-phenylpropionate MFS transporter</fullName>
    </submittedName>
</protein>
<dbReference type="InterPro" id="IPR026032">
    <property type="entry name" value="HcaT-like"/>
</dbReference>
<comment type="subcellular location">
    <subcellularLocation>
        <location evidence="1">Cell inner membrane</location>
        <topology evidence="1">Multi-pass membrane protein</topology>
    </subcellularLocation>
</comment>
<reference evidence="10 11" key="1">
    <citation type="submission" date="2018-09" db="EMBL/GenBank/DDBJ databases">
        <authorList>
            <person name="Wang Z."/>
        </authorList>
    </citation>
    <scope>NUCLEOTIDE SEQUENCE [LARGE SCALE GENOMIC DNA]</scope>
    <source>
        <strain evidence="10 11">ALS 81</strain>
    </source>
</reference>
<comment type="caution">
    <text evidence="10">The sequence shown here is derived from an EMBL/GenBank/DDBJ whole genome shotgun (WGS) entry which is preliminary data.</text>
</comment>
<accession>A0A420EAQ5</accession>
<evidence type="ECO:0000256" key="1">
    <source>
        <dbReference type="ARBA" id="ARBA00004429"/>
    </source>
</evidence>
<feature type="transmembrane region" description="Helical" evidence="8">
    <location>
        <begin position="7"/>
        <end position="29"/>
    </location>
</feature>
<name>A0A420EAQ5_9ALTE</name>
<gene>
    <name evidence="10" type="ORF">DBZ36_10980</name>
</gene>
<feature type="transmembrane region" description="Helical" evidence="8">
    <location>
        <begin position="363"/>
        <end position="381"/>
    </location>
</feature>
<dbReference type="OrthoDB" id="9150135at2"/>
<dbReference type="EMBL" id="RAQO01000006">
    <property type="protein sequence ID" value="RKF17779.1"/>
    <property type="molecule type" value="Genomic_DNA"/>
</dbReference>
<dbReference type="PIRSF" id="PIRSF004925">
    <property type="entry name" value="HcaT"/>
    <property type="match status" value="1"/>
</dbReference>
<dbReference type="RefSeq" id="WP_120355006.1">
    <property type="nucleotide sequence ID" value="NZ_RAQO01000006.1"/>
</dbReference>
<dbReference type="AlphaFoldDB" id="A0A420EAQ5"/>
<evidence type="ECO:0000313" key="10">
    <source>
        <dbReference type="EMBL" id="RKF17779.1"/>
    </source>
</evidence>
<feature type="transmembrane region" description="Helical" evidence="8">
    <location>
        <begin position="244"/>
        <end position="263"/>
    </location>
</feature>
<evidence type="ECO:0000256" key="6">
    <source>
        <dbReference type="ARBA" id="ARBA00022989"/>
    </source>
</evidence>
<evidence type="ECO:0000256" key="7">
    <source>
        <dbReference type="ARBA" id="ARBA00023136"/>
    </source>
</evidence>
<keyword evidence="3" id="KW-1003">Cell membrane</keyword>
<dbReference type="InterPro" id="IPR024989">
    <property type="entry name" value="MFS_assoc_dom"/>
</dbReference>
<feature type="transmembrane region" description="Helical" evidence="8">
    <location>
        <begin position="296"/>
        <end position="316"/>
    </location>
</feature>
<dbReference type="Gene3D" id="1.20.1250.20">
    <property type="entry name" value="MFS general substrate transporter like domains"/>
    <property type="match status" value="2"/>
</dbReference>
<evidence type="ECO:0000259" key="9">
    <source>
        <dbReference type="Pfam" id="PF12832"/>
    </source>
</evidence>
<keyword evidence="5 8" id="KW-0812">Transmembrane</keyword>
<evidence type="ECO:0000256" key="8">
    <source>
        <dbReference type="SAM" id="Phobius"/>
    </source>
</evidence>
<dbReference type="GO" id="GO:0030395">
    <property type="term" value="F:lactose binding"/>
    <property type="evidence" value="ECO:0007669"/>
    <property type="project" value="TreeGrafter"/>
</dbReference>
<dbReference type="Pfam" id="PF12832">
    <property type="entry name" value="MFS_1_like"/>
    <property type="match status" value="1"/>
</dbReference>
<dbReference type="Proteomes" id="UP000286482">
    <property type="component" value="Unassembled WGS sequence"/>
</dbReference>
<feature type="transmembrane region" description="Helical" evidence="8">
    <location>
        <begin position="134"/>
        <end position="152"/>
    </location>
</feature>
<dbReference type="GO" id="GO:0015528">
    <property type="term" value="F:lactose:proton symporter activity"/>
    <property type="evidence" value="ECO:0007669"/>
    <property type="project" value="TreeGrafter"/>
</dbReference>
<feature type="domain" description="Major facilitator superfamily associated" evidence="9">
    <location>
        <begin position="8"/>
        <end position="364"/>
    </location>
</feature>
<feature type="transmembrane region" description="Helical" evidence="8">
    <location>
        <begin position="95"/>
        <end position="113"/>
    </location>
</feature>
<dbReference type="NCBIfam" id="NF037955">
    <property type="entry name" value="mfs"/>
    <property type="match status" value="1"/>
</dbReference>
<dbReference type="GO" id="GO:0005886">
    <property type="term" value="C:plasma membrane"/>
    <property type="evidence" value="ECO:0007669"/>
    <property type="project" value="UniProtKB-SubCell"/>
</dbReference>
<feature type="transmembrane region" description="Helical" evidence="8">
    <location>
        <begin position="336"/>
        <end position="357"/>
    </location>
</feature>
<dbReference type="SUPFAM" id="SSF103473">
    <property type="entry name" value="MFS general substrate transporter"/>
    <property type="match status" value="1"/>
</dbReference>
<evidence type="ECO:0000313" key="11">
    <source>
        <dbReference type="Proteomes" id="UP000286482"/>
    </source>
</evidence>
<keyword evidence="4" id="KW-0997">Cell inner membrane</keyword>
<keyword evidence="6 8" id="KW-1133">Transmembrane helix</keyword>
<feature type="transmembrane region" description="Helical" evidence="8">
    <location>
        <begin position="72"/>
        <end position="89"/>
    </location>
</feature>
<evidence type="ECO:0000256" key="4">
    <source>
        <dbReference type="ARBA" id="ARBA00022519"/>
    </source>
</evidence>
<evidence type="ECO:0000256" key="3">
    <source>
        <dbReference type="ARBA" id="ARBA00022475"/>
    </source>
</evidence>